<protein>
    <submittedName>
        <fullName evidence="2">DUF2975 family protein</fullName>
    </submittedName>
</protein>
<keyword evidence="1" id="KW-1133">Transmembrane helix</keyword>
<dbReference type="AlphaFoldDB" id="A0A3N5B810"/>
<dbReference type="Pfam" id="PF11188">
    <property type="entry name" value="DUF2975"/>
    <property type="match status" value="1"/>
</dbReference>
<evidence type="ECO:0000313" key="3">
    <source>
        <dbReference type="Proteomes" id="UP000276443"/>
    </source>
</evidence>
<sequence length="160" mass="17784">MKKSSTTFLKLVIILIGLAVLTVCVTVLPMVAINLADNPTFVKWVMYPIIIGMYVSAIPFFYALYQAWRLLTYIDHNEAFSDLSVHALKIIKQCALTISGVYVLMMPLIYIFGEKDDAPGVILMGLVIIFASFVIAVFASVLQKVMKSALEIKTENDLTV</sequence>
<keyword evidence="1" id="KW-0812">Transmembrane</keyword>
<dbReference type="Proteomes" id="UP000276443">
    <property type="component" value="Unassembled WGS sequence"/>
</dbReference>
<keyword evidence="1" id="KW-0472">Membrane</keyword>
<dbReference type="InterPro" id="IPR021354">
    <property type="entry name" value="DUF2975"/>
</dbReference>
<gene>
    <name evidence="2" type="ORF">EDC24_1959</name>
</gene>
<organism evidence="2 3">
    <name type="scientific">Aquisalibacillus elongatus</name>
    <dbReference type="NCBI Taxonomy" id="485577"/>
    <lineage>
        <taxon>Bacteria</taxon>
        <taxon>Bacillati</taxon>
        <taxon>Bacillota</taxon>
        <taxon>Bacilli</taxon>
        <taxon>Bacillales</taxon>
        <taxon>Bacillaceae</taxon>
        <taxon>Aquisalibacillus</taxon>
    </lineage>
</organism>
<feature type="transmembrane region" description="Helical" evidence="1">
    <location>
        <begin position="118"/>
        <end position="142"/>
    </location>
</feature>
<dbReference type="RefSeq" id="WP_211342363.1">
    <property type="nucleotide sequence ID" value="NZ_RKRF01000009.1"/>
</dbReference>
<keyword evidence="3" id="KW-1185">Reference proteome</keyword>
<dbReference type="EMBL" id="RKRF01000009">
    <property type="protein sequence ID" value="RPF53457.1"/>
    <property type="molecule type" value="Genomic_DNA"/>
</dbReference>
<proteinExistence type="predicted"/>
<feature type="transmembrane region" description="Helical" evidence="1">
    <location>
        <begin position="94"/>
        <end position="112"/>
    </location>
</feature>
<evidence type="ECO:0000313" key="2">
    <source>
        <dbReference type="EMBL" id="RPF53457.1"/>
    </source>
</evidence>
<feature type="transmembrane region" description="Helical" evidence="1">
    <location>
        <begin position="12"/>
        <end position="33"/>
    </location>
</feature>
<name>A0A3N5B810_9BACI</name>
<feature type="transmembrane region" description="Helical" evidence="1">
    <location>
        <begin position="45"/>
        <end position="65"/>
    </location>
</feature>
<reference evidence="2 3" key="1">
    <citation type="submission" date="2018-11" db="EMBL/GenBank/DDBJ databases">
        <title>Genomic Encyclopedia of Type Strains, Phase IV (KMG-IV): sequencing the most valuable type-strain genomes for metagenomic binning, comparative biology and taxonomic classification.</title>
        <authorList>
            <person name="Goeker M."/>
        </authorList>
    </citation>
    <scope>NUCLEOTIDE SEQUENCE [LARGE SCALE GENOMIC DNA]</scope>
    <source>
        <strain evidence="2 3">DSM 18090</strain>
    </source>
</reference>
<evidence type="ECO:0000256" key="1">
    <source>
        <dbReference type="SAM" id="Phobius"/>
    </source>
</evidence>
<comment type="caution">
    <text evidence="2">The sequence shown here is derived from an EMBL/GenBank/DDBJ whole genome shotgun (WGS) entry which is preliminary data.</text>
</comment>
<accession>A0A3N5B810</accession>